<proteinExistence type="predicted"/>
<dbReference type="AlphaFoldDB" id="A0A7J6CV65"/>
<evidence type="ECO:0000313" key="2">
    <source>
        <dbReference type="Proteomes" id="UP000579812"/>
    </source>
</evidence>
<dbReference type="EMBL" id="JAAMOB010000007">
    <property type="protein sequence ID" value="KAF4110924.1"/>
    <property type="molecule type" value="Genomic_DNA"/>
</dbReference>
<gene>
    <name evidence="1" type="ORF">G5714_007955</name>
</gene>
<organism evidence="1 2">
    <name type="scientific">Onychostoma macrolepis</name>
    <dbReference type="NCBI Taxonomy" id="369639"/>
    <lineage>
        <taxon>Eukaryota</taxon>
        <taxon>Metazoa</taxon>
        <taxon>Chordata</taxon>
        <taxon>Craniata</taxon>
        <taxon>Vertebrata</taxon>
        <taxon>Euteleostomi</taxon>
        <taxon>Actinopterygii</taxon>
        <taxon>Neopterygii</taxon>
        <taxon>Teleostei</taxon>
        <taxon>Ostariophysi</taxon>
        <taxon>Cypriniformes</taxon>
        <taxon>Cyprinidae</taxon>
        <taxon>Acrossocheilinae</taxon>
        <taxon>Onychostoma</taxon>
    </lineage>
</organism>
<reference evidence="1 2" key="1">
    <citation type="submission" date="2020-04" db="EMBL/GenBank/DDBJ databases">
        <title>Chromosome-level genome assembly of a cyprinid fish Onychostoma macrolepis by integration of Nanopore Sequencing, Bionano and Hi-C technology.</title>
        <authorList>
            <person name="Wang D."/>
        </authorList>
    </citation>
    <scope>NUCLEOTIDE SEQUENCE [LARGE SCALE GENOMIC DNA]</scope>
    <source>
        <strain evidence="1">SWU-2019</strain>
        <tissue evidence="1">Muscle</tissue>
    </source>
</reference>
<sequence length="110" mass="11605">MTNAPLDDQKPSAASGLVLFDASEEDVIIKDVTADDSMSLAASDAEEWGNSGVSPIVLLYVADSAVPFDELVNGIETSGMKDPRIVQAAFNKRGASIERLWGPCRATCCA</sequence>
<accession>A0A7J6CV65</accession>
<keyword evidence="2" id="KW-1185">Reference proteome</keyword>
<comment type="caution">
    <text evidence="1">The sequence shown here is derived from an EMBL/GenBank/DDBJ whole genome shotgun (WGS) entry which is preliminary data.</text>
</comment>
<name>A0A7J6CV65_9TELE</name>
<protein>
    <submittedName>
        <fullName evidence="1">Uncharacterized protein</fullName>
    </submittedName>
</protein>
<evidence type="ECO:0000313" key="1">
    <source>
        <dbReference type="EMBL" id="KAF4110924.1"/>
    </source>
</evidence>
<dbReference type="Proteomes" id="UP000579812">
    <property type="component" value="Unassembled WGS sequence"/>
</dbReference>